<protein>
    <recommendedName>
        <fullName evidence="4">Steroid 5-alpha reductase C-terminal domain-containing protein</fullName>
    </recommendedName>
</protein>
<evidence type="ECO:0000256" key="1">
    <source>
        <dbReference type="SAM" id="Phobius"/>
    </source>
</evidence>
<evidence type="ECO:0000313" key="2">
    <source>
        <dbReference type="EMBL" id="PRQ08413.1"/>
    </source>
</evidence>
<dbReference type="Proteomes" id="UP000238823">
    <property type="component" value="Unassembled WGS sequence"/>
</dbReference>
<evidence type="ECO:0008006" key="4">
    <source>
        <dbReference type="Google" id="ProtNLM"/>
    </source>
</evidence>
<reference evidence="2 3" key="1">
    <citation type="submission" date="2018-03" db="EMBL/GenBank/DDBJ databases">
        <title>Draft Genome Sequences of the Obligatory Marine Myxobacteria Enhygromyxa salina SWB007.</title>
        <authorList>
            <person name="Poehlein A."/>
            <person name="Moghaddam J.A."/>
            <person name="Harms H."/>
            <person name="Alanjari M."/>
            <person name="Koenig G.M."/>
            <person name="Daniel R."/>
            <person name="Schaeberle T.F."/>
        </authorList>
    </citation>
    <scope>NUCLEOTIDE SEQUENCE [LARGE SCALE GENOMIC DNA]</scope>
    <source>
        <strain evidence="2 3">SWB007</strain>
    </source>
</reference>
<evidence type="ECO:0000313" key="3">
    <source>
        <dbReference type="Proteomes" id="UP000238823"/>
    </source>
</evidence>
<dbReference type="AlphaFoldDB" id="A0A2S9YTK0"/>
<feature type="transmembrane region" description="Helical" evidence="1">
    <location>
        <begin position="189"/>
        <end position="210"/>
    </location>
</feature>
<organism evidence="2 3">
    <name type="scientific">Enhygromyxa salina</name>
    <dbReference type="NCBI Taxonomy" id="215803"/>
    <lineage>
        <taxon>Bacteria</taxon>
        <taxon>Pseudomonadati</taxon>
        <taxon>Myxococcota</taxon>
        <taxon>Polyangia</taxon>
        <taxon>Nannocystales</taxon>
        <taxon>Nannocystaceae</taxon>
        <taxon>Enhygromyxa</taxon>
    </lineage>
</organism>
<comment type="caution">
    <text evidence="2">The sequence shown here is derived from an EMBL/GenBank/DDBJ whole genome shotgun (WGS) entry which is preliminary data.</text>
</comment>
<dbReference type="Gene3D" id="1.20.120.1630">
    <property type="match status" value="1"/>
</dbReference>
<accession>A0A2S9YTK0</accession>
<feature type="transmembrane region" description="Helical" evidence="1">
    <location>
        <begin position="271"/>
        <end position="290"/>
    </location>
</feature>
<feature type="transmembrane region" description="Helical" evidence="1">
    <location>
        <begin position="58"/>
        <end position="77"/>
    </location>
</feature>
<dbReference type="Pfam" id="PF06966">
    <property type="entry name" value="DUF1295"/>
    <property type="match status" value="1"/>
</dbReference>
<dbReference type="PANTHER" id="PTHR32251:SF23">
    <property type="entry name" value="3-OXO-5-ALPHA-STEROID 4-DEHYDROGENASE (DUF1295)"/>
    <property type="match status" value="1"/>
</dbReference>
<dbReference type="PANTHER" id="PTHR32251">
    <property type="entry name" value="3-OXO-5-ALPHA-STEROID 4-DEHYDROGENASE"/>
    <property type="match status" value="1"/>
</dbReference>
<keyword evidence="1" id="KW-1133">Transmembrane helix</keyword>
<feature type="transmembrane region" description="Helical" evidence="1">
    <location>
        <begin position="248"/>
        <end position="265"/>
    </location>
</feature>
<dbReference type="GO" id="GO:0016020">
    <property type="term" value="C:membrane"/>
    <property type="evidence" value="ECO:0007669"/>
    <property type="project" value="TreeGrafter"/>
</dbReference>
<proteinExistence type="predicted"/>
<name>A0A2S9YTK0_9BACT</name>
<keyword evidence="1" id="KW-0472">Membrane</keyword>
<keyword evidence="1" id="KW-0812">Transmembrane</keyword>
<dbReference type="EMBL" id="PVNL01000042">
    <property type="protein sequence ID" value="PRQ08413.1"/>
    <property type="molecule type" value="Genomic_DNA"/>
</dbReference>
<feature type="transmembrane region" description="Helical" evidence="1">
    <location>
        <begin position="97"/>
        <end position="122"/>
    </location>
</feature>
<gene>
    <name evidence="2" type="ORF">ENSA7_20400</name>
</gene>
<dbReference type="InterPro" id="IPR010721">
    <property type="entry name" value="UstE-like"/>
</dbReference>
<sequence>MKERSERASGMIGAYRCGCPPRPRSARRVESHLVAGITDDPTTTRRPSGMLRPMLDPILSNAMLACAVVAASCWLLSVVTREYSWVDRVWSITPVGYVAYFAWASGWTPRLVLLAALVLCWGARLTFNYARKGGYAPGGEDYRWAALRQGMSPKAFQVFNIAFIAGFQNALLLALSVPAWAAAKHPTPLGWVDGLLTLVFLGVLGLETLADQQQWQFQTNKRAALERGESPAPFLTTGLFRFSRHPNFFAEQALWWVVAAFALAAGSREWAAIFTGPVVLVALFYGSTGFTEALTLRKYPSYADYQRTTSKLIPWWPRG</sequence>
<feature type="transmembrane region" description="Helical" evidence="1">
    <location>
        <begin position="158"/>
        <end position="183"/>
    </location>
</feature>